<dbReference type="PANTHER" id="PTHR42852">
    <property type="entry name" value="THIOL:DISULFIDE INTERCHANGE PROTEIN DSBE"/>
    <property type="match status" value="1"/>
</dbReference>
<dbReference type="PROSITE" id="PS51352">
    <property type="entry name" value="THIOREDOXIN_2"/>
    <property type="match status" value="1"/>
</dbReference>
<feature type="domain" description="Thioredoxin" evidence="6">
    <location>
        <begin position="31"/>
        <end position="169"/>
    </location>
</feature>
<organism evidence="7 8">
    <name type="scientific">Candidatus Nitrohelix vancouverensis</name>
    <dbReference type="NCBI Taxonomy" id="2705534"/>
    <lineage>
        <taxon>Bacteria</taxon>
        <taxon>Pseudomonadati</taxon>
        <taxon>Nitrospinota/Tectimicrobiota group</taxon>
        <taxon>Nitrospinota</taxon>
        <taxon>Nitrospinia</taxon>
        <taxon>Nitrospinales</taxon>
        <taxon>Nitrospinaceae</taxon>
        <taxon>Candidatus Nitrohelix</taxon>
    </lineage>
</organism>
<keyword evidence="2" id="KW-0201">Cytochrome c-type biogenesis</keyword>
<dbReference type="KEGG" id="nva:G3M78_12730"/>
<dbReference type="Pfam" id="PF00578">
    <property type="entry name" value="AhpC-TSA"/>
    <property type="match status" value="1"/>
</dbReference>
<evidence type="ECO:0000256" key="4">
    <source>
        <dbReference type="ARBA" id="ARBA00023284"/>
    </source>
</evidence>
<sequence>MKSKISRIFAIAVLGCLFAFSGSGLALAKSPVPGDSAPNFSLTSVDGKAVSLSQFQGKVVLVGMFHICVPCLKQAMEFNKVRSALPGDELVILGINTSGDSKPAVLDYLKGFPETPKFPYLLDPEQSVHHAYIQVDMPTVLIIGRDGKLQARSSWVGADQLIAYLKKNM</sequence>
<comment type="subcellular location">
    <subcellularLocation>
        <location evidence="1">Cell envelope</location>
    </subcellularLocation>
</comment>
<keyword evidence="3" id="KW-1015">Disulfide bond</keyword>
<feature type="signal peptide" evidence="5">
    <location>
        <begin position="1"/>
        <end position="28"/>
    </location>
</feature>
<evidence type="ECO:0000256" key="2">
    <source>
        <dbReference type="ARBA" id="ARBA00022748"/>
    </source>
</evidence>
<dbReference type="AlphaFoldDB" id="A0A7T0G4D8"/>
<keyword evidence="5" id="KW-0732">Signal</keyword>
<reference evidence="8" key="1">
    <citation type="submission" date="2020-02" db="EMBL/GenBank/DDBJ databases">
        <title>Genomic and physiological characterization of two novel Nitrospinaceae genera.</title>
        <authorList>
            <person name="Mueller A.J."/>
            <person name="Jung M.-Y."/>
            <person name="Strachan C.R."/>
            <person name="Herbold C.W."/>
            <person name="Kirkegaard R.H."/>
            <person name="Daims H."/>
        </authorList>
    </citation>
    <scope>NUCLEOTIDE SEQUENCE [LARGE SCALE GENOMIC DNA]</scope>
</reference>
<protein>
    <submittedName>
        <fullName evidence="7">Redoxin family protein</fullName>
    </submittedName>
</protein>
<proteinExistence type="predicted"/>
<dbReference type="GO" id="GO:0017004">
    <property type="term" value="P:cytochrome complex assembly"/>
    <property type="evidence" value="ECO:0007669"/>
    <property type="project" value="UniProtKB-KW"/>
</dbReference>
<keyword evidence="4" id="KW-0676">Redox-active center</keyword>
<dbReference type="InterPro" id="IPR013766">
    <property type="entry name" value="Thioredoxin_domain"/>
</dbReference>
<dbReference type="GO" id="GO:0016491">
    <property type="term" value="F:oxidoreductase activity"/>
    <property type="evidence" value="ECO:0007669"/>
    <property type="project" value="InterPro"/>
</dbReference>
<feature type="chain" id="PRO_5032844287" evidence="5">
    <location>
        <begin position="29"/>
        <end position="169"/>
    </location>
</feature>
<evidence type="ECO:0000256" key="1">
    <source>
        <dbReference type="ARBA" id="ARBA00004196"/>
    </source>
</evidence>
<dbReference type="GO" id="GO:0030313">
    <property type="term" value="C:cell envelope"/>
    <property type="evidence" value="ECO:0007669"/>
    <property type="project" value="UniProtKB-SubCell"/>
</dbReference>
<name>A0A7T0G4D8_9BACT</name>
<accession>A0A7T0G4D8</accession>
<dbReference type="PANTHER" id="PTHR42852:SF6">
    <property type="entry name" value="THIOL:DISULFIDE INTERCHANGE PROTEIN DSBE"/>
    <property type="match status" value="1"/>
</dbReference>
<dbReference type="GO" id="GO:0016209">
    <property type="term" value="F:antioxidant activity"/>
    <property type="evidence" value="ECO:0007669"/>
    <property type="project" value="InterPro"/>
</dbReference>
<evidence type="ECO:0000256" key="3">
    <source>
        <dbReference type="ARBA" id="ARBA00023157"/>
    </source>
</evidence>
<evidence type="ECO:0000313" key="8">
    <source>
        <dbReference type="Proteomes" id="UP000594464"/>
    </source>
</evidence>
<gene>
    <name evidence="7" type="ORF">G3M78_12730</name>
</gene>
<dbReference type="Proteomes" id="UP000594464">
    <property type="component" value="Chromosome"/>
</dbReference>
<evidence type="ECO:0000256" key="5">
    <source>
        <dbReference type="SAM" id="SignalP"/>
    </source>
</evidence>
<dbReference type="InterPro" id="IPR036249">
    <property type="entry name" value="Thioredoxin-like_sf"/>
</dbReference>
<evidence type="ECO:0000259" key="6">
    <source>
        <dbReference type="PROSITE" id="PS51352"/>
    </source>
</evidence>
<dbReference type="Gene3D" id="3.40.30.10">
    <property type="entry name" value="Glutaredoxin"/>
    <property type="match status" value="1"/>
</dbReference>
<dbReference type="SUPFAM" id="SSF52833">
    <property type="entry name" value="Thioredoxin-like"/>
    <property type="match status" value="1"/>
</dbReference>
<dbReference type="CDD" id="cd02966">
    <property type="entry name" value="TlpA_like_family"/>
    <property type="match status" value="1"/>
</dbReference>
<dbReference type="InterPro" id="IPR050553">
    <property type="entry name" value="Thioredoxin_ResA/DsbE_sf"/>
</dbReference>
<evidence type="ECO:0000313" key="7">
    <source>
        <dbReference type="EMBL" id="QPJ66211.1"/>
    </source>
</evidence>
<dbReference type="EMBL" id="CP048620">
    <property type="protein sequence ID" value="QPJ66211.1"/>
    <property type="molecule type" value="Genomic_DNA"/>
</dbReference>
<dbReference type="InterPro" id="IPR000866">
    <property type="entry name" value="AhpC/TSA"/>
</dbReference>